<keyword evidence="2" id="KW-1185">Reference proteome</keyword>
<sequence length="672" mass="70747">MRKTFVIATVALLVALVGGYFALGAIVNHFARRQVDTLFADLGAAGIEAHRGEVRYDLFKGLFNIENVSFTSPGQGSLKLTSLVAEGVARADDRRFTARQITIREFSFDGPAPLAPMIDTSYRAPKIEITGVEGPTVVTPTGTDPAQIALAVIEAIKVARISIPESLATTRAGIGPERIETDVTHGAVTLEDISGGRIARASIEPSRFTMGGAPANAASGRIGRISADAVDIVPVLILLDPERRRTEEGYRPLYGALSVDGYEIKADSGLTQRWGSLAIADIAIRPAAIPAEDLMVAGERLQQLAAKGEQPAPAELAALLRALGATYDGLRIGSIALKELTGQEADGTKAELASLTAGPLEDGRLASIALDRLKGTEADGKVFRLDTLTIGGLRPGAILELSADAVEDPQAAKGLPWLMRVFGVVGSFSMEGAEAPVEEGGDPVVVDRASLSWSGETDALPTRIAASLRVTGPTSAFATDKPLFALVPDGMQRASVAVDIGGEWNEAASTLTLAPLYAEVSDAFALSVTLSMKDVDDALFSPQPDEALAGALGASLAALEITVSDAGIYERKLEEAARQQDMDPQALRQLLSGFAELLLAQTVSDRPDLEPAVQAFIGFMQKPLGTLALRVTPRGEELPVLTIVETLQSEEPLTLIDEINIEVIDAASPIKP</sequence>
<proteinExistence type="predicted"/>
<dbReference type="Proteomes" id="UP001166585">
    <property type="component" value="Unassembled WGS sequence"/>
</dbReference>
<dbReference type="EMBL" id="JAHCQH010000017">
    <property type="protein sequence ID" value="MBS9477916.1"/>
    <property type="molecule type" value="Genomic_DNA"/>
</dbReference>
<protein>
    <recommendedName>
        <fullName evidence="3">DUF945 domain-containing protein</fullName>
    </recommendedName>
</protein>
<name>A0ABS5RAI5_9HYPH</name>
<evidence type="ECO:0008006" key="3">
    <source>
        <dbReference type="Google" id="ProtNLM"/>
    </source>
</evidence>
<organism evidence="1 2">
    <name type="scientific">Ancylobacter radicis</name>
    <dbReference type="NCBI Taxonomy" id="2836179"/>
    <lineage>
        <taxon>Bacteria</taxon>
        <taxon>Pseudomonadati</taxon>
        <taxon>Pseudomonadota</taxon>
        <taxon>Alphaproteobacteria</taxon>
        <taxon>Hyphomicrobiales</taxon>
        <taxon>Xanthobacteraceae</taxon>
        <taxon>Ancylobacter</taxon>
    </lineage>
</organism>
<evidence type="ECO:0000313" key="1">
    <source>
        <dbReference type="EMBL" id="MBS9477916.1"/>
    </source>
</evidence>
<reference evidence="1" key="1">
    <citation type="submission" date="2021-05" db="EMBL/GenBank/DDBJ databases">
        <authorList>
            <person name="Sun Q."/>
            <person name="Inoue M."/>
        </authorList>
    </citation>
    <scope>NUCLEOTIDE SEQUENCE</scope>
    <source>
        <strain evidence="1">VKM B-3255</strain>
    </source>
</reference>
<comment type="caution">
    <text evidence="1">The sequence shown here is derived from an EMBL/GenBank/DDBJ whole genome shotgun (WGS) entry which is preliminary data.</text>
</comment>
<evidence type="ECO:0000313" key="2">
    <source>
        <dbReference type="Proteomes" id="UP001166585"/>
    </source>
</evidence>
<gene>
    <name evidence="1" type="ORF">KIP89_12450</name>
</gene>
<dbReference type="RefSeq" id="WP_213755758.1">
    <property type="nucleotide sequence ID" value="NZ_JAHCQH010000017.1"/>
</dbReference>
<accession>A0ABS5RAI5</accession>